<organism evidence="1">
    <name type="scientific">Rhizophora mucronata</name>
    <name type="common">Asiatic mangrove</name>
    <dbReference type="NCBI Taxonomy" id="61149"/>
    <lineage>
        <taxon>Eukaryota</taxon>
        <taxon>Viridiplantae</taxon>
        <taxon>Streptophyta</taxon>
        <taxon>Embryophyta</taxon>
        <taxon>Tracheophyta</taxon>
        <taxon>Spermatophyta</taxon>
        <taxon>Magnoliopsida</taxon>
        <taxon>eudicotyledons</taxon>
        <taxon>Gunneridae</taxon>
        <taxon>Pentapetalae</taxon>
        <taxon>rosids</taxon>
        <taxon>fabids</taxon>
        <taxon>Malpighiales</taxon>
        <taxon>Rhizophoraceae</taxon>
        <taxon>Rhizophora</taxon>
    </lineage>
</organism>
<proteinExistence type="predicted"/>
<protein>
    <submittedName>
        <fullName evidence="1">Uncharacterized protein</fullName>
    </submittedName>
</protein>
<reference evidence="1" key="1">
    <citation type="submission" date="2018-02" db="EMBL/GenBank/DDBJ databases">
        <title>Rhizophora mucronata_Transcriptome.</title>
        <authorList>
            <person name="Meera S.P."/>
            <person name="Sreeshan A."/>
            <person name="Augustine A."/>
        </authorList>
    </citation>
    <scope>NUCLEOTIDE SEQUENCE</scope>
    <source>
        <tissue evidence="1">Leaf</tissue>
    </source>
</reference>
<evidence type="ECO:0000313" key="1">
    <source>
        <dbReference type="EMBL" id="MBX71298.1"/>
    </source>
</evidence>
<dbReference type="EMBL" id="GGEC01090814">
    <property type="protein sequence ID" value="MBX71298.1"/>
    <property type="molecule type" value="Transcribed_RNA"/>
</dbReference>
<name>A0A2P2QWE3_RHIMU</name>
<sequence length="50" mass="6121">MEYIFQCTRKEKKKTMELGWKDVFLFYEYNQLKQPLTFMCAISSFNSLLK</sequence>
<dbReference type="AlphaFoldDB" id="A0A2P2QWE3"/>
<accession>A0A2P2QWE3</accession>